<keyword evidence="3" id="KW-0479">Metal-binding</keyword>
<dbReference type="GO" id="GO:0070897">
    <property type="term" value="P:transcription preinitiation complex assembly"/>
    <property type="evidence" value="ECO:0007669"/>
    <property type="project" value="InterPro"/>
</dbReference>
<keyword evidence="8" id="KW-0539">Nucleus</keyword>
<evidence type="ECO:0000256" key="9">
    <source>
        <dbReference type="SAM" id="MobiDB-lite"/>
    </source>
</evidence>
<feature type="region of interest" description="Disordered" evidence="9">
    <location>
        <begin position="148"/>
        <end position="173"/>
    </location>
</feature>
<feature type="compositionally biased region" description="Basic and acidic residues" evidence="9">
    <location>
        <begin position="290"/>
        <end position="305"/>
    </location>
</feature>
<dbReference type="EMBL" id="JAKOGI010001074">
    <property type="protein sequence ID" value="KAJ8427938.1"/>
    <property type="molecule type" value="Genomic_DNA"/>
</dbReference>
<accession>A0A9Q1JNX0</accession>
<evidence type="ECO:0000256" key="8">
    <source>
        <dbReference type="ARBA" id="ARBA00023242"/>
    </source>
</evidence>
<evidence type="ECO:0000256" key="2">
    <source>
        <dbReference type="ARBA" id="ARBA00010857"/>
    </source>
</evidence>
<dbReference type="PANTHER" id="PTHR11618">
    <property type="entry name" value="TRANSCRIPTION INITIATION FACTOR IIB-RELATED"/>
    <property type="match status" value="1"/>
</dbReference>
<dbReference type="InterPro" id="IPR013150">
    <property type="entry name" value="TFIIB_cyclin"/>
</dbReference>
<evidence type="ECO:0000256" key="5">
    <source>
        <dbReference type="ARBA" id="ARBA00022833"/>
    </source>
</evidence>
<gene>
    <name evidence="12" type="ORF">Cgig2_023314</name>
</gene>
<dbReference type="SUPFAM" id="SSF47954">
    <property type="entry name" value="Cyclin-like"/>
    <property type="match status" value="1"/>
</dbReference>
<proteinExistence type="inferred from homology"/>
<organism evidence="12 13">
    <name type="scientific">Carnegiea gigantea</name>
    <dbReference type="NCBI Taxonomy" id="171969"/>
    <lineage>
        <taxon>Eukaryota</taxon>
        <taxon>Viridiplantae</taxon>
        <taxon>Streptophyta</taxon>
        <taxon>Embryophyta</taxon>
        <taxon>Tracheophyta</taxon>
        <taxon>Spermatophyta</taxon>
        <taxon>Magnoliopsida</taxon>
        <taxon>eudicotyledons</taxon>
        <taxon>Gunneridae</taxon>
        <taxon>Pentapetalae</taxon>
        <taxon>Caryophyllales</taxon>
        <taxon>Cactineae</taxon>
        <taxon>Cactaceae</taxon>
        <taxon>Cactoideae</taxon>
        <taxon>Echinocereeae</taxon>
        <taxon>Carnegiea</taxon>
    </lineage>
</organism>
<dbReference type="OrthoDB" id="511529at2759"/>
<evidence type="ECO:0000256" key="7">
    <source>
        <dbReference type="ARBA" id="ARBA00023163"/>
    </source>
</evidence>
<dbReference type="GO" id="GO:0001006">
    <property type="term" value="F:RNA polymerase III type 3 promoter sequence-specific DNA binding"/>
    <property type="evidence" value="ECO:0007669"/>
    <property type="project" value="TreeGrafter"/>
</dbReference>
<sequence length="406" mass="44611">MLCLQTGRKPSGICGAALYIAALSHGYKFSKADIVKIVHICEATLTKRLIEFEDTESGSLTIEEFTRKAEELEGLGNLVKKAEKGGLDGGSEPPAFQRAERERLARARADENAADSLPEPIKGIAKESGSLDNGGNDQFTITGYTGEHEAVDGGDDKPEKADCVGAEGDESESFSDIDDAEVMKKMTGEAMNWEYLQEQAAKEAAAREASLANNLNCSEDMLAARELLSAASANAAKSRKERQQKRAAEAKNAQTPAEAAFQTLSKKRVSSKLNYEKLQELLDGPVVSDNPKKSKTEKHSEDHELSQINRIEAENGKDEPEAMDDYEQENAYEEYQEHEYSYYDNEEDNDQTLLLILASKEDVEALRMGFSLLLKHDVIESTCFPSKTAHTTAQYSDSSSSVRSII</sequence>
<evidence type="ECO:0000313" key="12">
    <source>
        <dbReference type="EMBL" id="KAJ8427938.1"/>
    </source>
</evidence>
<evidence type="ECO:0000256" key="4">
    <source>
        <dbReference type="ARBA" id="ARBA00022771"/>
    </source>
</evidence>
<protein>
    <recommendedName>
        <fullName evidence="14">Transcription factor IIIB 90 kDa subunit</fullName>
    </recommendedName>
</protein>
<comment type="subcellular location">
    <subcellularLocation>
        <location evidence="1">Nucleus</location>
    </subcellularLocation>
</comment>
<feature type="region of interest" description="Disordered" evidence="9">
    <location>
        <begin position="282"/>
        <end position="305"/>
    </location>
</feature>
<evidence type="ECO:0000259" key="10">
    <source>
        <dbReference type="Pfam" id="PF00382"/>
    </source>
</evidence>
<dbReference type="Pfam" id="PF00382">
    <property type="entry name" value="TFIIB"/>
    <property type="match status" value="1"/>
</dbReference>
<feature type="domain" description="Brf1 TBP-binding" evidence="11">
    <location>
        <begin position="178"/>
        <end position="282"/>
    </location>
</feature>
<keyword evidence="6" id="KW-0805">Transcription regulation</keyword>
<dbReference type="Proteomes" id="UP001153076">
    <property type="component" value="Unassembled WGS sequence"/>
</dbReference>
<keyword evidence="7" id="KW-0804">Transcription</keyword>
<evidence type="ECO:0000259" key="11">
    <source>
        <dbReference type="Pfam" id="PF07741"/>
    </source>
</evidence>
<evidence type="ECO:0000256" key="3">
    <source>
        <dbReference type="ARBA" id="ARBA00022723"/>
    </source>
</evidence>
<dbReference type="GO" id="GO:0000126">
    <property type="term" value="C:transcription factor TFIIIB complex"/>
    <property type="evidence" value="ECO:0007669"/>
    <property type="project" value="TreeGrafter"/>
</dbReference>
<evidence type="ECO:0000313" key="13">
    <source>
        <dbReference type="Proteomes" id="UP001153076"/>
    </source>
</evidence>
<keyword evidence="4" id="KW-0863">Zinc-finger</keyword>
<evidence type="ECO:0008006" key="14">
    <source>
        <dbReference type="Google" id="ProtNLM"/>
    </source>
</evidence>
<evidence type="ECO:0000256" key="1">
    <source>
        <dbReference type="ARBA" id="ARBA00004123"/>
    </source>
</evidence>
<keyword evidence="5" id="KW-0862">Zinc</keyword>
<feature type="region of interest" description="Disordered" evidence="9">
    <location>
        <begin position="232"/>
        <end position="262"/>
    </location>
</feature>
<dbReference type="GO" id="GO:0097550">
    <property type="term" value="C:transcription preinitiation complex"/>
    <property type="evidence" value="ECO:0007669"/>
    <property type="project" value="TreeGrafter"/>
</dbReference>
<comment type="caution">
    <text evidence="12">The sequence shown here is derived from an EMBL/GenBank/DDBJ whole genome shotgun (WGS) entry which is preliminary data.</text>
</comment>
<name>A0A9Q1JNX0_9CARY</name>
<dbReference type="Pfam" id="PF07741">
    <property type="entry name" value="BRF1"/>
    <property type="match status" value="1"/>
</dbReference>
<comment type="similarity">
    <text evidence="2">Belongs to the TFIIB family.</text>
</comment>
<dbReference type="PANTHER" id="PTHR11618:SF4">
    <property type="entry name" value="TRANSCRIPTION FACTOR IIIB 90 KDA SUBUNIT"/>
    <property type="match status" value="1"/>
</dbReference>
<dbReference type="AlphaFoldDB" id="A0A9Q1JNX0"/>
<dbReference type="InterPro" id="IPR036915">
    <property type="entry name" value="Cyclin-like_sf"/>
</dbReference>
<dbReference type="GO" id="GO:0005634">
    <property type="term" value="C:nucleus"/>
    <property type="evidence" value="ECO:0007669"/>
    <property type="project" value="UniProtKB-SubCell"/>
</dbReference>
<dbReference type="GO" id="GO:0008270">
    <property type="term" value="F:zinc ion binding"/>
    <property type="evidence" value="ECO:0007669"/>
    <property type="project" value="UniProtKB-KW"/>
</dbReference>
<dbReference type="InterPro" id="IPR000812">
    <property type="entry name" value="TFIIB"/>
</dbReference>
<feature type="compositionally biased region" description="Basic and acidic residues" evidence="9">
    <location>
        <begin position="148"/>
        <end position="162"/>
    </location>
</feature>
<evidence type="ECO:0000256" key="6">
    <source>
        <dbReference type="ARBA" id="ARBA00023015"/>
    </source>
</evidence>
<dbReference type="GO" id="GO:0000995">
    <property type="term" value="F:RNA polymerase III general transcription initiation factor activity"/>
    <property type="evidence" value="ECO:0007669"/>
    <property type="project" value="TreeGrafter"/>
</dbReference>
<reference evidence="12" key="1">
    <citation type="submission" date="2022-04" db="EMBL/GenBank/DDBJ databases">
        <title>Carnegiea gigantea Genome sequencing and assembly v2.</title>
        <authorList>
            <person name="Copetti D."/>
            <person name="Sanderson M.J."/>
            <person name="Burquez A."/>
            <person name="Wojciechowski M.F."/>
        </authorList>
    </citation>
    <scope>NUCLEOTIDE SEQUENCE</scope>
    <source>
        <strain evidence="12">SGP5-SGP5p</strain>
        <tissue evidence="12">Aerial part</tissue>
    </source>
</reference>
<dbReference type="Gene3D" id="1.10.472.10">
    <property type="entry name" value="Cyclin-like"/>
    <property type="match status" value="1"/>
</dbReference>
<dbReference type="InterPro" id="IPR011665">
    <property type="entry name" value="BRF1_TBP-bd_dom"/>
</dbReference>
<keyword evidence="13" id="KW-1185">Reference proteome</keyword>
<feature type="domain" description="Transcription factor TFIIB cyclin-like" evidence="10">
    <location>
        <begin position="5"/>
        <end position="54"/>
    </location>
</feature>
<dbReference type="GO" id="GO:0017025">
    <property type="term" value="F:TBP-class protein binding"/>
    <property type="evidence" value="ECO:0007669"/>
    <property type="project" value="InterPro"/>
</dbReference>